<dbReference type="PANTHER" id="PTHR47843:SF2">
    <property type="entry name" value="BTB DOMAIN-CONTAINING PROTEIN"/>
    <property type="match status" value="1"/>
</dbReference>
<dbReference type="SUPFAM" id="SSF54695">
    <property type="entry name" value="POZ domain"/>
    <property type="match status" value="1"/>
</dbReference>
<dbReference type="InterPro" id="IPR011333">
    <property type="entry name" value="SKP1/BTB/POZ_sf"/>
</dbReference>
<evidence type="ECO:0000313" key="3">
    <source>
        <dbReference type="Proteomes" id="UP000504636"/>
    </source>
</evidence>
<reference evidence="2 4" key="1">
    <citation type="journal article" date="2020" name="Stud. Mycol.">
        <title>101 Dothideomycetes genomes: a test case for predicting lifestyles and emergence of pathogens.</title>
        <authorList>
            <person name="Haridas S."/>
            <person name="Albert R."/>
            <person name="Binder M."/>
            <person name="Bloem J."/>
            <person name="Labutti K."/>
            <person name="Salamov A."/>
            <person name="Andreopoulos B."/>
            <person name="Baker S."/>
            <person name="Barry K."/>
            <person name="Bills G."/>
            <person name="Bluhm B."/>
            <person name="Cannon C."/>
            <person name="Castanera R."/>
            <person name="Culley D."/>
            <person name="Daum C."/>
            <person name="Ezra D."/>
            <person name="Gonzalez J."/>
            <person name="Henrissat B."/>
            <person name="Kuo A."/>
            <person name="Liang C."/>
            <person name="Lipzen A."/>
            <person name="Lutzoni F."/>
            <person name="Magnuson J."/>
            <person name="Mondo S."/>
            <person name="Nolan M."/>
            <person name="Ohm R."/>
            <person name="Pangilinan J."/>
            <person name="Park H.-J."/>
            <person name="Ramirez L."/>
            <person name="Alfaro M."/>
            <person name="Sun H."/>
            <person name="Tritt A."/>
            <person name="Yoshinaga Y."/>
            <person name="Zwiers L.-H."/>
            <person name="Turgeon B."/>
            <person name="Goodwin S."/>
            <person name="Spatafora J."/>
            <person name="Crous P."/>
            <person name="Grigoriev I."/>
        </authorList>
    </citation>
    <scope>NUCLEOTIDE SEQUENCE</scope>
    <source>
        <strain evidence="2 4">CBS 304.34</strain>
    </source>
</reference>
<dbReference type="InterPro" id="IPR000210">
    <property type="entry name" value="BTB/POZ_dom"/>
</dbReference>
<feature type="domain" description="BTB" evidence="1">
    <location>
        <begin position="1"/>
        <end position="58"/>
    </location>
</feature>
<evidence type="ECO:0000259" key="1">
    <source>
        <dbReference type="PROSITE" id="PS50097"/>
    </source>
</evidence>
<accession>A0A6A6YR75</accession>
<evidence type="ECO:0000313" key="2">
    <source>
        <dbReference type="EMBL" id="KAF2810465.1"/>
    </source>
</evidence>
<name>A0A6A6YR75_9PEZI</name>
<dbReference type="EMBL" id="MU003700">
    <property type="protein sequence ID" value="KAF2810465.1"/>
    <property type="molecule type" value="Genomic_DNA"/>
</dbReference>
<sequence length="153" mass="17708">SFCVHRGLITYWSPYFRNAFNGSFKEAEEKEITLEDVEPSIFKTFMAWMYSQNIVLDKPIVKLPEPEPENTAYGDSDQTLTAVLYSTLVDLYIFADEYDIKQLRIDVIEMIHSANTNCKHFIPDIRAVSKALHNLPPTSGLYRYLVNVYVGDW</sequence>
<dbReference type="Proteomes" id="UP000504636">
    <property type="component" value="Unplaced"/>
</dbReference>
<evidence type="ECO:0000313" key="4">
    <source>
        <dbReference type="RefSeq" id="XP_033577429.1"/>
    </source>
</evidence>
<keyword evidence="3" id="KW-1185">Reference proteome</keyword>
<proteinExistence type="predicted"/>
<reference evidence="4" key="2">
    <citation type="submission" date="2020-04" db="EMBL/GenBank/DDBJ databases">
        <authorList>
            <consortium name="NCBI Genome Project"/>
        </authorList>
    </citation>
    <scope>NUCLEOTIDE SEQUENCE</scope>
    <source>
        <strain evidence="4">CBS 304.34</strain>
    </source>
</reference>
<gene>
    <name evidence="2 4" type="ORF">BDZ99DRAFT_366573</name>
</gene>
<dbReference type="PROSITE" id="PS50097">
    <property type="entry name" value="BTB"/>
    <property type="match status" value="1"/>
</dbReference>
<dbReference type="RefSeq" id="XP_033577429.1">
    <property type="nucleotide sequence ID" value="XM_033714753.1"/>
</dbReference>
<feature type="non-terminal residue" evidence="2">
    <location>
        <position position="1"/>
    </location>
</feature>
<dbReference type="Gene3D" id="3.30.710.10">
    <property type="entry name" value="Potassium Channel Kv1.1, Chain A"/>
    <property type="match status" value="1"/>
</dbReference>
<feature type="non-terminal residue" evidence="2">
    <location>
        <position position="153"/>
    </location>
</feature>
<dbReference type="AlphaFoldDB" id="A0A6A6YR75"/>
<dbReference type="Pfam" id="PF00651">
    <property type="entry name" value="BTB"/>
    <property type="match status" value="1"/>
</dbReference>
<dbReference type="GeneID" id="54455646"/>
<organism evidence="2">
    <name type="scientific">Mytilinidion resinicola</name>
    <dbReference type="NCBI Taxonomy" id="574789"/>
    <lineage>
        <taxon>Eukaryota</taxon>
        <taxon>Fungi</taxon>
        <taxon>Dikarya</taxon>
        <taxon>Ascomycota</taxon>
        <taxon>Pezizomycotina</taxon>
        <taxon>Dothideomycetes</taxon>
        <taxon>Pleosporomycetidae</taxon>
        <taxon>Mytilinidiales</taxon>
        <taxon>Mytilinidiaceae</taxon>
        <taxon>Mytilinidion</taxon>
    </lineage>
</organism>
<protein>
    <recommendedName>
        <fullName evidence="1">BTB domain-containing protein</fullName>
    </recommendedName>
</protein>
<reference evidence="4" key="3">
    <citation type="submission" date="2025-04" db="UniProtKB">
        <authorList>
            <consortium name="RefSeq"/>
        </authorList>
    </citation>
    <scope>IDENTIFICATION</scope>
    <source>
        <strain evidence="4">CBS 304.34</strain>
    </source>
</reference>
<dbReference type="PANTHER" id="PTHR47843">
    <property type="entry name" value="BTB DOMAIN-CONTAINING PROTEIN-RELATED"/>
    <property type="match status" value="1"/>
</dbReference>
<dbReference type="OrthoDB" id="194443at2759"/>